<dbReference type="Proteomes" id="UP000290565">
    <property type="component" value="Unassembled WGS sequence"/>
</dbReference>
<dbReference type="PANTHER" id="PTHR30461">
    <property type="entry name" value="DNA-INVERTASE FROM LAMBDOID PROPHAGE"/>
    <property type="match status" value="1"/>
</dbReference>
<dbReference type="Gene3D" id="3.40.50.1390">
    <property type="entry name" value="Resolvase, N-terminal catalytic domain"/>
    <property type="match status" value="1"/>
</dbReference>
<reference evidence="4 5" key="1">
    <citation type="submission" date="2015-04" db="EMBL/GenBank/DDBJ databases">
        <title>Comparative genomics of rhizobia nodulating Arachis hypogaea in China.</title>
        <authorList>
            <person name="Li Y."/>
        </authorList>
    </citation>
    <scope>NUCLEOTIDE SEQUENCE [LARGE SCALE GENOMIC DNA]</scope>
    <source>
        <strain evidence="4 5">CCBAU 51787</strain>
    </source>
</reference>
<dbReference type="PANTHER" id="PTHR30461:SF23">
    <property type="entry name" value="DNA RECOMBINASE-RELATED"/>
    <property type="match status" value="1"/>
</dbReference>
<evidence type="ECO:0000256" key="1">
    <source>
        <dbReference type="SAM" id="MobiDB-lite"/>
    </source>
</evidence>
<dbReference type="AlphaFoldDB" id="A0A4Q0SP89"/>
<feature type="domain" description="Recombinase" evidence="3">
    <location>
        <begin position="172"/>
        <end position="313"/>
    </location>
</feature>
<dbReference type="InterPro" id="IPR038109">
    <property type="entry name" value="DNA_bind_recomb_sf"/>
</dbReference>
<accession>A0A4Q0SP89</accession>
<dbReference type="Pfam" id="PF13408">
    <property type="entry name" value="Zn_ribbon_recom"/>
    <property type="match status" value="1"/>
</dbReference>
<dbReference type="CDD" id="cd00338">
    <property type="entry name" value="Ser_Recombinase"/>
    <property type="match status" value="1"/>
</dbReference>
<evidence type="ECO:0008006" key="6">
    <source>
        <dbReference type="Google" id="ProtNLM"/>
    </source>
</evidence>
<dbReference type="RefSeq" id="WP_128943838.1">
    <property type="nucleotide sequence ID" value="NZ_LBJM01000013.1"/>
</dbReference>
<dbReference type="EMBL" id="LBJM01000013">
    <property type="protein sequence ID" value="RXH41715.1"/>
    <property type="molecule type" value="Genomic_DNA"/>
</dbReference>
<evidence type="ECO:0000259" key="3">
    <source>
        <dbReference type="PROSITE" id="PS51737"/>
    </source>
</evidence>
<feature type="domain" description="Resolvase/invertase-type recombinase catalytic" evidence="2">
    <location>
        <begin position="14"/>
        <end position="165"/>
    </location>
</feature>
<dbReference type="InterPro" id="IPR006119">
    <property type="entry name" value="Resolv_N"/>
</dbReference>
<dbReference type="InterPro" id="IPR011109">
    <property type="entry name" value="DNA_bind_recombinase_dom"/>
</dbReference>
<evidence type="ECO:0000313" key="5">
    <source>
        <dbReference type="Proteomes" id="UP000290565"/>
    </source>
</evidence>
<evidence type="ECO:0000313" key="4">
    <source>
        <dbReference type="EMBL" id="RXH41715.1"/>
    </source>
</evidence>
<dbReference type="SMART" id="SM00857">
    <property type="entry name" value="Resolvase"/>
    <property type="match status" value="1"/>
</dbReference>
<proteinExistence type="predicted"/>
<dbReference type="InterPro" id="IPR036162">
    <property type="entry name" value="Resolvase-like_N_sf"/>
</dbReference>
<dbReference type="PROSITE" id="PS51737">
    <property type="entry name" value="RECOMBINASE_DNA_BIND"/>
    <property type="match status" value="1"/>
</dbReference>
<dbReference type="SUPFAM" id="SSF53041">
    <property type="entry name" value="Resolvase-like"/>
    <property type="match status" value="1"/>
</dbReference>
<organism evidence="4 5">
    <name type="scientific">Bradyrhizobium zhanjiangense</name>
    <dbReference type="NCBI Taxonomy" id="1325107"/>
    <lineage>
        <taxon>Bacteria</taxon>
        <taxon>Pseudomonadati</taxon>
        <taxon>Pseudomonadota</taxon>
        <taxon>Alphaproteobacteria</taxon>
        <taxon>Hyphomicrobiales</taxon>
        <taxon>Nitrobacteraceae</taxon>
        <taxon>Bradyrhizobium</taxon>
    </lineage>
</organism>
<protein>
    <recommendedName>
        <fullName evidence="6">Recombinase family protein</fullName>
    </recommendedName>
</protein>
<dbReference type="Pfam" id="PF07508">
    <property type="entry name" value="Recombinase"/>
    <property type="match status" value="1"/>
</dbReference>
<sequence>MADLKVTAEHLKRAAYLYVRQSTLRQVAEHGESTQRQYALRARAIALGWPIERIHVIDCDLGKSGSSTTAREGFQQLVSEVALGKAGIVMGLEVSRLARNSADWHRLIELCALTMTLILDEDGIYDPANFNDRLLLGLKGTMSEAELHILKARMRGGQLNKARRGELEMCPPVGLVYRNDGTLGLDPDAQVQNAIRLVFDTFERTESAMQTVRFFREQGLLFPRRLRAGPNKGDLLWAPPNHARILQVLHNPRYAGAFVYGRTRTRYRPDGGSSVVRVARADWQFVMPGMYQGYIDWERFEANQRRLADNARAFGGERRSGPAREGPALLQGRVVCGLCGERMGVRYSQEHSRTVPTYVCQANAVRRAGWTCQTVPGKLVDPAIAALMIELMTPMSLAVTLEIQRELQARAAETDAARRQHVERMRYEGELARRRYMKVDPDNRLVADALEAEWNEKLRIHADAAEDYERRCKQQAAALSAETRRRILDLAEQLPRIWHDPRIDVRERKRIVRLLIDDVTLIKAEKITAHVRLSGGATRSLVLERPLPIAQIRKFKPELVSEVDRLLDHDCDREIAEILNQNGWRTWEAKPFNLKKIAFIRGAYKLASRYDRLRHCGMLTTREVAARFGIAKTTVQEWGRQGLIKQCYADSLNRGLWEIPSNTTILKGRGGRRSRKPQTTSITAQLSG</sequence>
<feature type="region of interest" description="Disordered" evidence="1">
    <location>
        <begin position="667"/>
        <end position="688"/>
    </location>
</feature>
<dbReference type="GO" id="GO:0003677">
    <property type="term" value="F:DNA binding"/>
    <property type="evidence" value="ECO:0007669"/>
    <property type="project" value="InterPro"/>
</dbReference>
<evidence type="ECO:0000259" key="2">
    <source>
        <dbReference type="PROSITE" id="PS51736"/>
    </source>
</evidence>
<dbReference type="InterPro" id="IPR050639">
    <property type="entry name" value="SSR_resolvase"/>
</dbReference>
<dbReference type="InterPro" id="IPR025827">
    <property type="entry name" value="Zn_ribbon_recom_dom"/>
</dbReference>
<dbReference type="Gene3D" id="3.90.1750.20">
    <property type="entry name" value="Putative Large Serine Recombinase, Chain B, Domain 2"/>
    <property type="match status" value="1"/>
</dbReference>
<dbReference type="GO" id="GO:0000150">
    <property type="term" value="F:DNA strand exchange activity"/>
    <property type="evidence" value="ECO:0007669"/>
    <property type="project" value="InterPro"/>
</dbReference>
<gene>
    <name evidence="4" type="ORF">XH94_06325</name>
</gene>
<name>A0A4Q0SP89_9BRAD</name>
<feature type="compositionally biased region" description="Polar residues" evidence="1">
    <location>
        <begin position="677"/>
        <end position="688"/>
    </location>
</feature>
<dbReference type="PROSITE" id="PS51736">
    <property type="entry name" value="RECOMBINASES_3"/>
    <property type="match status" value="1"/>
</dbReference>
<dbReference type="Pfam" id="PF00239">
    <property type="entry name" value="Resolvase"/>
    <property type="match status" value="1"/>
</dbReference>
<comment type="caution">
    <text evidence="4">The sequence shown here is derived from an EMBL/GenBank/DDBJ whole genome shotgun (WGS) entry which is preliminary data.</text>
</comment>